<dbReference type="Gene3D" id="1.10.8.1060">
    <property type="entry name" value="Corynebacterium glutamicum thioredoxin-dependent arsenate reductase, N-terminal domain"/>
    <property type="match status" value="1"/>
</dbReference>
<dbReference type="Gene3D" id="3.40.50.2300">
    <property type="match status" value="1"/>
</dbReference>
<dbReference type="NCBIfam" id="NF046112">
    <property type="entry name" value="MSMEG_6209_Nter"/>
    <property type="match status" value="1"/>
</dbReference>
<organism evidence="3 4">
    <name type="scientific">Mycolicibacterium lutetiense</name>
    <dbReference type="NCBI Taxonomy" id="1641992"/>
    <lineage>
        <taxon>Bacteria</taxon>
        <taxon>Bacillati</taxon>
        <taxon>Actinomycetota</taxon>
        <taxon>Actinomycetes</taxon>
        <taxon>Mycobacteriales</taxon>
        <taxon>Mycobacteriaceae</taxon>
        <taxon>Mycolicibacterium</taxon>
    </lineage>
</organism>
<dbReference type="SMART" id="SM00226">
    <property type="entry name" value="LMWPc"/>
    <property type="match status" value="1"/>
</dbReference>
<comment type="caution">
    <text evidence="3">The sequence shown here is derived from an EMBL/GenBank/DDBJ whole genome shotgun (WGS) entry which is preliminary data.</text>
</comment>
<evidence type="ECO:0000256" key="1">
    <source>
        <dbReference type="ARBA" id="ARBA00022849"/>
    </source>
</evidence>
<accession>A0ABS5A314</accession>
<dbReference type="SUPFAM" id="SSF52788">
    <property type="entry name" value="Phosphotyrosine protein phosphatases I"/>
    <property type="match status" value="1"/>
</dbReference>
<keyword evidence="1" id="KW-0059">Arsenical resistance</keyword>
<dbReference type="PANTHER" id="PTHR43428:SF1">
    <property type="entry name" value="ARSENATE REDUCTASE"/>
    <property type="match status" value="1"/>
</dbReference>
<evidence type="ECO:0000313" key="3">
    <source>
        <dbReference type="EMBL" id="MBP2456149.1"/>
    </source>
</evidence>
<protein>
    <submittedName>
        <fullName evidence="3">Protein-tyrosine-phosphatase</fullName>
    </submittedName>
</protein>
<sequence>MADNSTTHQRSDLSIDQQLALKTAAVRLESEFADSFGIETIERFLHSSYDQFASRASIPRFLPLLAERFARQRLRALAKVEGKSDTGQPTVLFLCTHNAGRSQMALGFFSHFAGDAAVAWSGGSEPGNEINPAAVAAMAERGIDISGEYPKPWTEEIVQAADVVITMGCGDACPVFPGRRYEEWKLEDPAGKNVDAVRPIRDDIERRVRQLLNELGVAAHA</sequence>
<dbReference type="PANTHER" id="PTHR43428">
    <property type="entry name" value="ARSENATE REDUCTASE"/>
    <property type="match status" value="1"/>
</dbReference>
<dbReference type="RefSeq" id="WP_209923153.1">
    <property type="nucleotide sequence ID" value="NZ_JAGIOP010000002.1"/>
</dbReference>
<keyword evidence="4" id="KW-1185">Reference proteome</keyword>
<name>A0ABS5A314_9MYCO</name>
<evidence type="ECO:0000259" key="2">
    <source>
        <dbReference type="SMART" id="SM00226"/>
    </source>
</evidence>
<dbReference type="Pfam" id="PF01451">
    <property type="entry name" value="LMWPc"/>
    <property type="match status" value="1"/>
</dbReference>
<reference evidence="3 4" key="1">
    <citation type="submission" date="2021-03" db="EMBL/GenBank/DDBJ databases">
        <title>Sequencing the genomes of 1000 actinobacteria strains.</title>
        <authorList>
            <person name="Klenk H.-P."/>
        </authorList>
    </citation>
    <scope>NUCLEOTIDE SEQUENCE [LARGE SCALE GENOMIC DNA]</scope>
    <source>
        <strain evidence="3 4">DSM 46713</strain>
    </source>
</reference>
<dbReference type="InterPro" id="IPR048716">
    <property type="entry name" value="Phosphatase-like_N"/>
</dbReference>
<dbReference type="InterPro" id="IPR023485">
    <property type="entry name" value="Ptyr_pPase"/>
</dbReference>
<dbReference type="InterPro" id="IPR036196">
    <property type="entry name" value="Ptyr_pPase_sf"/>
</dbReference>
<dbReference type="Proteomes" id="UP000694460">
    <property type="component" value="Unassembled WGS sequence"/>
</dbReference>
<gene>
    <name evidence="3" type="ORF">JOF57_006062</name>
</gene>
<dbReference type="Pfam" id="PF21234">
    <property type="entry name" value="Phosphatase-like_N"/>
    <property type="match status" value="1"/>
</dbReference>
<proteinExistence type="predicted"/>
<dbReference type="CDD" id="cd16345">
    <property type="entry name" value="LMWP_ArsC"/>
    <property type="match status" value="1"/>
</dbReference>
<feature type="domain" description="Phosphotyrosine protein phosphatase I" evidence="2">
    <location>
        <begin position="89"/>
        <end position="214"/>
    </location>
</feature>
<evidence type="ECO:0000313" key="4">
    <source>
        <dbReference type="Proteomes" id="UP000694460"/>
    </source>
</evidence>
<dbReference type="EMBL" id="JAGIOP010000002">
    <property type="protein sequence ID" value="MBP2456149.1"/>
    <property type="molecule type" value="Genomic_DNA"/>
</dbReference>